<dbReference type="AlphaFoldDB" id="A0A7W7I238"/>
<dbReference type="EMBL" id="JACHNH010000001">
    <property type="protein sequence ID" value="MBB4765009.1"/>
    <property type="molecule type" value="Genomic_DNA"/>
</dbReference>
<dbReference type="SUPFAM" id="SSF52218">
    <property type="entry name" value="Flavoproteins"/>
    <property type="match status" value="1"/>
</dbReference>
<name>A0A7W7I238_9ACTN</name>
<dbReference type="EC" id="1.3.5.3" evidence="2"/>
<dbReference type="Proteomes" id="UP000578112">
    <property type="component" value="Unassembled WGS sequence"/>
</dbReference>
<keyword evidence="2" id="KW-0560">Oxidoreductase</keyword>
<organism evidence="2 3">
    <name type="scientific">Actinoplanes digitatis</name>
    <dbReference type="NCBI Taxonomy" id="1868"/>
    <lineage>
        <taxon>Bacteria</taxon>
        <taxon>Bacillati</taxon>
        <taxon>Actinomycetota</taxon>
        <taxon>Actinomycetes</taxon>
        <taxon>Micromonosporales</taxon>
        <taxon>Micromonosporaceae</taxon>
        <taxon>Actinoplanes</taxon>
    </lineage>
</organism>
<evidence type="ECO:0000313" key="2">
    <source>
        <dbReference type="EMBL" id="MBB4765009.1"/>
    </source>
</evidence>
<evidence type="ECO:0000313" key="3">
    <source>
        <dbReference type="Proteomes" id="UP000578112"/>
    </source>
</evidence>
<reference evidence="2 3" key="1">
    <citation type="submission" date="2020-08" db="EMBL/GenBank/DDBJ databases">
        <title>Sequencing the genomes of 1000 actinobacteria strains.</title>
        <authorList>
            <person name="Klenk H.-P."/>
        </authorList>
    </citation>
    <scope>NUCLEOTIDE SEQUENCE [LARGE SCALE GENOMIC DNA]</scope>
    <source>
        <strain evidence="2 3">DSM 43149</strain>
    </source>
</reference>
<gene>
    <name evidence="2" type="ORF">BJ971_005565</name>
</gene>
<accession>A0A7W7I238</accession>
<dbReference type="InterPro" id="IPR029039">
    <property type="entry name" value="Flavoprotein-like_sf"/>
</dbReference>
<keyword evidence="3" id="KW-1185">Reference proteome</keyword>
<dbReference type="GO" id="GO:0016491">
    <property type="term" value="F:oxidoreductase activity"/>
    <property type="evidence" value="ECO:0007669"/>
    <property type="project" value="UniProtKB-KW"/>
</dbReference>
<sequence>MRILVSAASRHGSTAEAATRIAGSLRAGLPADVVVDELPAADVGDPTPYDAVVLGSAVYLGRWLDDARRLAERIAAHPPRLVWLFSVGPIGDPPKPDEDPAEVGDIVRVTHARGHRLFAGRLDRHRLGLGEKAVVMALRVADGDFRDFDALDAWGTQIAADLRRARTGTA</sequence>
<comment type="caution">
    <text evidence="2">The sequence shown here is derived from an EMBL/GenBank/DDBJ whole genome shotgun (WGS) entry which is preliminary data.</text>
</comment>
<protein>
    <submittedName>
        <fullName evidence="2">Menaquinone-dependent protoporphyrinogen oxidase</fullName>
        <ecNumber evidence="2">1.3.5.3</ecNumber>
    </submittedName>
</protein>
<evidence type="ECO:0000259" key="1">
    <source>
        <dbReference type="Pfam" id="PF12724"/>
    </source>
</evidence>
<dbReference type="Pfam" id="PF12724">
    <property type="entry name" value="Flavodoxin_5"/>
    <property type="match status" value="1"/>
</dbReference>
<dbReference type="InterPro" id="IPR026816">
    <property type="entry name" value="Flavodoxin_dom"/>
</dbReference>
<dbReference type="RefSeq" id="WP_184996135.1">
    <property type="nucleotide sequence ID" value="NZ_BOMK01000025.1"/>
</dbReference>
<proteinExistence type="predicted"/>
<dbReference type="Gene3D" id="3.40.50.360">
    <property type="match status" value="1"/>
</dbReference>
<feature type="domain" description="Flavodoxin" evidence="1">
    <location>
        <begin position="7"/>
        <end position="141"/>
    </location>
</feature>